<dbReference type="EMBL" id="VEVO01000019">
    <property type="protein sequence ID" value="KAF0026096.1"/>
    <property type="molecule type" value="Genomic_DNA"/>
</dbReference>
<name>A0A6A4RTT2_SCOMX</name>
<evidence type="ECO:0000313" key="5">
    <source>
        <dbReference type="Proteomes" id="UP000438429"/>
    </source>
</evidence>
<organism evidence="4 5">
    <name type="scientific">Scophthalmus maximus</name>
    <name type="common">Turbot</name>
    <name type="synonym">Psetta maxima</name>
    <dbReference type="NCBI Taxonomy" id="52904"/>
    <lineage>
        <taxon>Eukaryota</taxon>
        <taxon>Metazoa</taxon>
        <taxon>Chordata</taxon>
        <taxon>Craniata</taxon>
        <taxon>Vertebrata</taxon>
        <taxon>Euteleostomi</taxon>
        <taxon>Actinopterygii</taxon>
        <taxon>Neopterygii</taxon>
        <taxon>Teleostei</taxon>
        <taxon>Neoteleostei</taxon>
        <taxon>Acanthomorphata</taxon>
        <taxon>Carangaria</taxon>
        <taxon>Pleuronectiformes</taxon>
        <taxon>Pleuronectoidei</taxon>
        <taxon>Scophthalmidae</taxon>
        <taxon>Scophthalmus</taxon>
    </lineage>
</organism>
<feature type="domain" description="Fibronectin type-III" evidence="3">
    <location>
        <begin position="123"/>
        <end position="225"/>
    </location>
</feature>
<keyword evidence="1" id="KW-0812">Transmembrane</keyword>
<reference evidence="4 5" key="1">
    <citation type="submission" date="2019-06" db="EMBL/GenBank/DDBJ databases">
        <title>Draft genomes of female and male turbot (Scophthalmus maximus).</title>
        <authorList>
            <person name="Xu H."/>
            <person name="Xu X.-W."/>
            <person name="Shao C."/>
            <person name="Chen S."/>
        </authorList>
    </citation>
    <scope>NUCLEOTIDE SEQUENCE [LARGE SCALE GENOMIC DNA]</scope>
    <source>
        <strain evidence="4">Ysfricsl-2016a</strain>
        <tissue evidence="4">Blood</tissue>
    </source>
</reference>
<dbReference type="AlphaFoldDB" id="A0A6A4RTT2"/>
<dbReference type="InterPro" id="IPR036116">
    <property type="entry name" value="FN3_sf"/>
</dbReference>
<comment type="caution">
    <text evidence="4">The sequence shown here is derived from an EMBL/GenBank/DDBJ whole genome shotgun (WGS) entry which is preliminary data.</text>
</comment>
<dbReference type="Pfam" id="PF09294">
    <property type="entry name" value="Interfer-bind"/>
    <property type="match status" value="1"/>
</dbReference>
<protein>
    <recommendedName>
        <fullName evidence="3">Fibronectin type-III domain-containing protein</fullName>
    </recommendedName>
</protein>
<keyword evidence="2" id="KW-0732">Signal</keyword>
<accession>A0A6A4RTT2</accession>
<dbReference type="PANTHER" id="PTHR20859">
    <property type="entry name" value="INTERFERON/INTERLEUKIN RECEPTOR"/>
    <property type="match status" value="1"/>
</dbReference>
<feature type="transmembrane region" description="Helical" evidence="1">
    <location>
        <begin position="229"/>
        <end position="252"/>
    </location>
</feature>
<dbReference type="CDD" id="cd00063">
    <property type="entry name" value="FN3"/>
    <property type="match status" value="1"/>
</dbReference>
<evidence type="ECO:0000259" key="3">
    <source>
        <dbReference type="PROSITE" id="PS50853"/>
    </source>
</evidence>
<dbReference type="PROSITE" id="PS50853">
    <property type="entry name" value="FN3"/>
    <property type="match status" value="1"/>
</dbReference>
<evidence type="ECO:0000256" key="2">
    <source>
        <dbReference type="SAM" id="SignalP"/>
    </source>
</evidence>
<feature type="signal peptide" evidence="2">
    <location>
        <begin position="1"/>
        <end position="16"/>
    </location>
</feature>
<dbReference type="InterPro" id="IPR050650">
    <property type="entry name" value="Type-II_Cytokine-TF_Rcpt"/>
</dbReference>
<proteinExistence type="predicted"/>
<dbReference type="Gene3D" id="2.60.40.10">
    <property type="entry name" value="Immunoglobulins"/>
    <property type="match status" value="2"/>
</dbReference>
<dbReference type="GO" id="GO:0005886">
    <property type="term" value="C:plasma membrane"/>
    <property type="evidence" value="ECO:0007669"/>
    <property type="project" value="TreeGrafter"/>
</dbReference>
<sequence length="329" mass="36125">MTAAITVLILTTSTLCGSTVVSGILSRPTNVNLTSYNMNLVLTWNPPKGAAGSLVYTTQYKTTVTAYTVGCVNITALECDLTRLSESAINENGKYTGRVLVQSGSEASAWVESNQINMDGDTIIGSPNVSLFSNGPTIEVSIKDPVFAISALRNIYIFATYNITYWKDSQKEKAKHISNIQQNRVVLNDLDPWTKYCVQVQINTERNSNPSKPSGIVCENTTNEKESPWVAAMVTFVFMALAVALGVVAVVYRKSISNFFCPKDTLPQHFKEYLLAPPNSTIYLAMQNSHPPEEIYHKVGIITDDRTLEEGGPLEEARATCSRQSNVTM</sequence>
<dbReference type="PANTHER" id="PTHR20859:SF46">
    <property type="entry name" value="INTERFERON GAMMA RECEPTOR 2"/>
    <property type="match status" value="1"/>
</dbReference>
<feature type="chain" id="PRO_5025445194" description="Fibronectin type-III domain-containing protein" evidence="2">
    <location>
        <begin position="17"/>
        <end position="329"/>
    </location>
</feature>
<dbReference type="SUPFAM" id="SSF49265">
    <property type="entry name" value="Fibronectin type III"/>
    <property type="match status" value="2"/>
</dbReference>
<dbReference type="InterPro" id="IPR015373">
    <property type="entry name" value="Interferon/interleukin_rcp_dom"/>
</dbReference>
<keyword evidence="1" id="KW-0472">Membrane</keyword>
<dbReference type="Pfam" id="PF01108">
    <property type="entry name" value="Tissue_fac"/>
    <property type="match status" value="1"/>
</dbReference>
<dbReference type="InterPro" id="IPR013783">
    <property type="entry name" value="Ig-like_fold"/>
</dbReference>
<gene>
    <name evidence="4" type="ORF">F2P81_020833</name>
</gene>
<dbReference type="GO" id="GO:0004896">
    <property type="term" value="F:cytokine receptor activity"/>
    <property type="evidence" value="ECO:0007669"/>
    <property type="project" value="TreeGrafter"/>
</dbReference>
<evidence type="ECO:0000313" key="4">
    <source>
        <dbReference type="EMBL" id="KAF0026096.1"/>
    </source>
</evidence>
<dbReference type="InterPro" id="IPR003961">
    <property type="entry name" value="FN3_dom"/>
</dbReference>
<keyword evidence="1" id="KW-1133">Transmembrane helix</keyword>
<evidence type="ECO:0000256" key="1">
    <source>
        <dbReference type="SAM" id="Phobius"/>
    </source>
</evidence>
<dbReference type="Proteomes" id="UP000438429">
    <property type="component" value="Unassembled WGS sequence"/>
</dbReference>